<evidence type="ECO:0000313" key="1">
    <source>
        <dbReference type="EMBL" id="KAH7955030.1"/>
    </source>
</evidence>
<comment type="caution">
    <text evidence="1">The sequence shown here is derived from an EMBL/GenBank/DDBJ whole genome shotgun (WGS) entry which is preliminary data.</text>
</comment>
<sequence>MAYCCVLCCHTDGKCRIPGISFDEIPADEALREQWLKAIRRDDWVSNITSNYSRVCSRHFRKTAFAEGKRRCLKKGVMPSLFPEYPSYMRPQPLKKRATESIPKRSFVPAQGKKNEPARKRKRRQGNIGVAAVPGSYRMCQREQLGLRQKQGAILNSNR</sequence>
<organism evidence="1 2">
    <name type="scientific">Dermacentor silvarum</name>
    <name type="common">Tick</name>
    <dbReference type="NCBI Taxonomy" id="543639"/>
    <lineage>
        <taxon>Eukaryota</taxon>
        <taxon>Metazoa</taxon>
        <taxon>Ecdysozoa</taxon>
        <taxon>Arthropoda</taxon>
        <taxon>Chelicerata</taxon>
        <taxon>Arachnida</taxon>
        <taxon>Acari</taxon>
        <taxon>Parasitiformes</taxon>
        <taxon>Ixodida</taxon>
        <taxon>Ixodoidea</taxon>
        <taxon>Ixodidae</taxon>
        <taxon>Rhipicephalinae</taxon>
        <taxon>Dermacentor</taxon>
    </lineage>
</organism>
<keyword evidence="2" id="KW-1185">Reference proteome</keyword>
<dbReference type="EMBL" id="CM023473">
    <property type="protein sequence ID" value="KAH7955030.1"/>
    <property type="molecule type" value="Genomic_DNA"/>
</dbReference>
<protein>
    <submittedName>
        <fullName evidence="1">Uncharacterized protein</fullName>
    </submittedName>
</protein>
<name>A0ACB8D0N9_DERSI</name>
<evidence type="ECO:0000313" key="2">
    <source>
        <dbReference type="Proteomes" id="UP000821865"/>
    </source>
</evidence>
<reference evidence="1" key="1">
    <citation type="submission" date="2020-05" db="EMBL/GenBank/DDBJ databases">
        <title>Large-scale comparative analyses of tick genomes elucidate their genetic diversity and vector capacities.</title>
        <authorList>
            <person name="Jia N."/>
            <person name="Wang J."/>
            <person name="Shi W."/>
            <person name="Du L."/>
            <person name="Sun Y."/>
            <person name="Zhan W."/>
            <person name="Jiang J."/>
            <person name="Wang Q."/>
            <person name="Zhang B."/>
            <person name="Ji P."/>
            <person name="Sakyi L.B."/>
            <person name="Cui X."/>
            <person name="Yuan T."/>
            <person name="Jiang B."/>
            <person name="Yang W."/>
            <person name="Lam T.T.-Y."/>
            <person name="Chang Q."/>
            <person name="Ding S."/>
            <person name="Wang X."/>
            <person name="Zhu J."/>
            <person name="Ruan X."/>
            <person name="Zhao L."/>
            <person name="Wei J."/>
            <person name="Que T."/>
            <person name="Du C."/>
            <person name="Cheng J."/>
            <person name="Dai P."/>
            <person name="Han X."/>
            <person name="Huang E."/>
            <person name="Gao Y."/>
            <person name="Liu J."/>
            <person name="Shao H."/>
            <person name="Ye R."/>
            <person name="Li L."/>
            <person name="Wei W."/>
            <person name="Wang X."/>
            <person name="Wang C."/>
            <person name="Yang T."/>
            <person name="Huo Q."/>
            <person name="Li W."/>
            <person name="Guo W."/>
            <person name="Chen H."/>
            <person name="Zhou L."/>
            <person name="Ni X."/>
            <person name="Tian J."/>
            <person name="Zhou Y."/>
            <person name="Sheng Y."/>
            <person name="Liu T."/>
            <person name="Pan Y."/>
            <person name="Xia L."/>
            <person name="Li J."/>
            <person name="Zhao F."/>
            <person name="Cao W."/>
        </authorList>
    </citation>
    <scope>NUCLEOTIDE SEQUENCE</scope>
    <source>
        <strain evidence="1">Dsil-2018</strain>
    </source>
</reference>
<dbReference type="Proteomes" id="UP000821865">
    <property type="component" value="Chromosome 4"/>
</dbReference>
<gene>
    <name evidence="1" type="ORF">HPB49_024108</name>
</gene>
<proteinExistence type="predicted"/>
<accession>A0ACB8D0N9</accession>